<evidence type="ECO:0000256" key="8">
    <source>
        <dbReference type="SAM" id="SignalP"/>
    </source>
</evidence>
<sequence length="395" mass="42287">MRLCAKVSLVGFLIPLVATSPVDQPQTPDGRVSKEYIVVLKSHLSTRQLLDHTKWTRELHAGYLRRRQESQMPDGEAMPTGLKKVFTIHQFKAYAGSFDAKTLDEIKKNDNVGSFIISQPPRMAILSSAPVTAGEGTFAYVIDSGVNTDHQDFEGRAECGYNALHPETLKHNDTVGHGTHVAGIIASTTYGVAKKAKIISVKVIDRVEYKRNTASDLLDGINWAANDISSKNRSSIAVMNLSIGLNYNRAINDALDNAYKLGILSIVAAGNVNADVAKENSSPNTASKAFVVGATAANNTAWINSNYGKMVDIMAPGVDIKSLGIASNNATMVNTGTSMAAPHVAGLVCYLRRLEGLGTPEQVTARMLQLAQKGVLDGPSLKGSPNLLAFNGNSH</sequence>
<dbReference type="Pfam" id="PF00082">
    <property type="entry name" value="Peptidase_S8"/>
    <property type="match status" value="1"/>
</dbReference>
<keyword evidence="12" id="KW-1185">Reference proteome</keyword>
<dbReference type="InterPro" id="IPR010259">
    <property type="entry name" value="S8pro/Inhibitor_I9"/>
</dbReference>
<keyword evidence="4 6" id="KW-0378">Hydrolase</keyword>
<feature type="active site" description="Charge relay system" evidence="6">
    <location>
        <position position="338"/>
    </location>
</feature>
<dbReference type="GO" id="GO:0006508">
    <property type="term" value="P:proteolysis"/>
    <property type="evidence" value="ECO:0007669"/>
    <property type="project" value="UniProtKB-KW"/>
</dbReference>
<dbReference type="Proteomes" id="UP001375240">
    <property type="component" value="Unassembled WGS sequence"/>
</dbReference>
<accession>A0AAV9V348</accession>
<dbReference type="EMBL" id="JAVHNQ010000003">
    <property type="protein sequence ID" value="KAK6353485.1"/>
    <property type="molecule type" value="Genomic_DNA"/>
</dbReference>
<feature type="chain" id="PRO_5043362152" evidence="8">
    <location>
        <begin position="20"/>
        <end position="395"/>
    </location>
</feature>
<dbReference type="InterPro" id="IPR034193">
    <property type="entry name" value="PCSK9_ProteinaseK-like"/>
</dbReference>
<protein>
    <submittedName>
        <fullName evidence="11">Basic amino-acid permease</fullName>
    </submittedName>
</protein>
<dbReference type="Gene3D" id="3.40.50.200">
    <property type="entry name" value="Peptidase S8/S53 domain"/>
    <property type="match status" value="1"/>
</dbReference>
<dbReference type="InterPro" id="IPR022398">
    <property type="entry name" value="Peptidase_S8_His-AS"/>
</dbReference>
<feature type="domain" description="Peptidase S8/S53" evidence="9">
    <location>
        <begin position="136"/>
        <end position="374"/>
    </location>
</feature>
<dbReference type="InterPro" id="IPR000209">
    <property type="entry name" value="Peptidase_S8/S53_dom"/>
</dbReference>
<gene>
    <name evidence="11" type="primary">ALP1_1</name>
    <name evidence="11" type="ORF">TWF696_005447</name>
</gene>
<dbReference type="PANTHER" id="PTHR43806">
    <property type="entry name" value="PEPTIDASE S8"/>
    <property type="match status" value="1"/>
</dbReference>
<evidence type="ECO:0000313" key="11">
    <source>
        <dbReference type="EMBL" id="KAK6353485.1"/>
    </source>
</evidence>
<keyword evidence="3 8" id="KW-0732">Signal</keyword>
<feature type="domain" description="Inhibitor I9" evidence="10">
    <location>
        <begin position="36"/>
        <end position="114"/>
    </location>
</feature>
<dbReference type="InterPro" id="IPR023827">
    <property type="entry name" value="Peptidase_S8_Asp-AS"/>
</dbReference>
<evidence type="ECO:0000256" key="5">
    <source>
        <dbReference type="ARBA" id="ARBA00022825"/>
    </source>
</evidence>
<evidence type="ECO:0000313" key="12">
    <source>
        <dbReference type="Proteomes" id="UP001375240"/>
    </source>
</evidence>
<evidence type="ECO:0000256" key="1">
    <source>
        <dbReference type="ARBA" id="ARBA00011073"/>
    </source>
</evidence>
<dbReference type="AlphaFoldDB" id="A0AAV9V348"/>
<feature type="active site" description="Charge relay system" evidence="6">
    <location>
        <position position="177"/>
    </location>
</feature>
<feature type="signal peptide" evidence="8">
    <location>
        <begin position="1"/>
        <end position="19"/>
    </location>
</feature>
<reference evidence="11 12" key="1">
    <citation type="submission" date="2019-10" db="EMBL/GenBank/DDBJ databases">
        <authorList>
            <person name="Palmer J.M."/>
        </authorList>
    </citation>
    <scope>NUCLEOTIDE SEQUENCE [LARGE SCALE GENOMIC DNA]</scope>
    <source>
        <strain evidence="11 12">TWF696</strain>
    </source>
</reference>
<evidence type="ECO:0000259" key="10">
    <source>
        <dbReference type="Pfam" id="PF05922"/>
    </source>
</evidence>
<evidence type="ECO:0000256" key="3">
    <source>
        <dbReference type="ARBA" id="ARBA00022729"/>
    </source>
</evidence>
<evidence type="ECO:0000259" key="9">
    <source>
        <dbReference type="Pfam" id="PF00082"/>
    </source>
</evidence>
<dbReference type="InterPro" id="IPR023828">
    <property type="entry name" value="Peptidase_S8_Ser-AS"/>
</dbReference>
<dbReference type="CDD" id="cd04077">
    <property type="entry name" value="Peptidases_S8_PCSK9_ProteinaseK_like"/>
    <property type="match status" value="1"/>
</dbReference>
<dbReference type="InterPro" id="IPR050131">
    <property type="entry name" value="Peptidase_S8_subtilisin-like"/>
</dbReference>
<evidence type="ECO:0000256" key="2">
    <source>
        <dbReference type="ARBA" id="ARBA00022670"/>
    </source>
</evidence>
<name>A0AAV9V348_9PEZI</name>
<comment type="caution">
    <text evidence="11">The sequence shown here is derived from an EMBL/GenBank/DDBJ whole genome shotgun (WGS) entry which is preliminary data.</text>
</comment>
<dbReference type="Pfam" id="PF05922">
    <property type="entry name" value="Inhibitor_I9"/>
    <property type="match status" value="1"/>
</dbReference>
<evidence type="ECO:0000256" key="7">
    <source>
        <dbReference type="RuleBase" id="RU003355"/>
    </source>
</evidence>
<dbReference type="InterPro" id="IPR015500">
    <property type="entry name" value="Peptidase_S8_subtilisin-rel"/>
</dbReference>
<dbReference type="PROSITE" id="PS51892">
    <property type="entry name" value="SUBTILASE"/>
    <property type="match status" value="1"/>
</dbReference>
<dbReference type="GO" id="GO:0004252">
    <property type="term" value="F:serine-type endopeptidase activity"/>
    <property type="evidence" value="ECO:0007669"/>
    <property type="project" value="UniProtKB-UniRule"/>
</dbReference>
<evidence type="ECO:0000256" key="4">
    <source>
        <dbReference type="ARBA" id="ARBA00022801"/>
    </source>
</evidence>
<dbReference type="InterPro" id="IPR036852">
    <property type="entry name" value="Peptidase_S8/S53_dom_sf"/>
</dbReference>
<keyword evidence="5 6" id="KW-0720">Serine protease</keyword>
<feature type="active site" description="Charge relay system" evidence="6">
    <location>
        <position position="143"/>
    </location>
</feature>
<dbReference type="SUPFAM" id="SSF52743">
    <property type="entry name" value="Subtilisin-like"/>
    <property type="match status" value="1"/>
</dbReference>
<dbReference type="PROSITE" id="PS00136">
    <property type="entry name" value="SUBTILASE_ASP"/>
    <property type="match status" value="1"/>
</dbReference>
<dbReference type="PANTHER" id="PTHR43806:SF11">
    <property type="entry name" value="CEREVISIN-RELATED"/>
    <property type="match status" value="1"/>
</dbReference>
<organism evidence="11 12">
    <name type="scientific">Orbilia brochopaga</name>
    <dbReference type="NCBI Taxonomy" id="3140254"/>
    <lineage>
        <taxon>Eukaryota</taxon>
        <taxon>Fungi</taxon>
        <taxon>Dikarya</taxon>
        <taxon>Ascomycota</taxon>
        <taxon>Pezizomycotina</taxon>
        <taxon>Orbiliomycetes</taxon>
        <taxon>Orbiliales</taxon>
        <taxon>Orbiliaceae</taxon>
        <taxon>Orbilia</taxon>
    </lineage>
</organism>
<dbReference type="PROSITE" id="PS00138">
    <property type="entry name" value="SUBTILASE_SER"/>
    <property type="match status" value="1"/>
</dbReference>
<dbReference type="PRINTS" id="PR00723">
    <property type="entry name" value="SUBTILISIN"/>
</dbReference>
<keyword evidence="2 6" id="KW-0645">Protease</keyword>
<dbReference type="PROSITE" id="PS00137">
    <property type="entry name" value="SUBTILASE_HIS"/>
    <property type="match status" value="1"/>
</dbReference>
<proteinExistence type="inferred from homology"/>
<comment type="similarity">
    <text evidence="1 6 7">Belongs to the peptidase S8 family.</text>
</comment>
<dbReference type="SUPFAM" id="SSF54897">
    <property type="entry name" value="Protease propeptides/inhibitors"/>
    <property type="match status" value="1"/>
</dbReference>
<evidence type="ECO:0000256" key="6">
    <source>
        <dbReference type="PROSITE-ProRule" id="PRU01240"/>
    </source>
</evidence>